<evidence type="ECO:0000313" key="4">
    <source>
        <dbReference type="Proteomes" id="UP000193648"/>
    </source>
</evidence>
<feature type="compositionally biased region" description="Polar residues" evidence="2">
    <location>
        <begin position="295"/>
        <end position="326"/>
    </location>
</feature>
<evidence type="ECO:0000256" key="2">
    <source>
        <dbReference type="SAM" id="MobiDB-lite"/>
    </source>
</evidence>
<feature type="coiled-coil region" evidence="1">
    <location>
        <begin position="387"/>
        <end position="414"/>
    </location>
</feature>
<dbReference type="EMBL" id="MCFF01000004">
    <property type="protein sequence ID" value="ORZ27230.1"/>
    <property type="molecule type" value="Genomic_DNA"/>
</dbReference>
<evidence type="ECO:0000313" key="3">
    <source>
        <dbReference type="EMBL" id="ORZ27230.1"/>
    </source>
</evidence>
<dbReference type="RefSeq" id="XP_021884957.1">
    <property type="nucleotide sequence ID" value="XM_022026314.1"/>
</dbReference>
<dbReference type="InParanoid" id="A0A1Y2GY53"/>
<feature type="compositionally biased region" description="Low complexity" evidence="2">
    <location>
        <begin position="167"/>
        <end position="176"/>
    </location>
</feature>
<dbReference type="OrthoDB" id="2420755at2759"/>
<keyword evidence="1" id="KW-0175">Coiled coil</keyword>
<feature type="region of interest" description="Disordered" evidence="2">
    <location>
        <begin position="286"/>
        <end position="340"/>
    </location>
</feature>
<organism evidence="3 4">
    <name type="scientific">Lobosporangium transversale</name>
    <dbReference type="NCBI Taxonomy" id="64571"/>
    <lineage>
        <taxon>Eukaryota</taxon>
        <taxon>Fungi</taxon>
        <taxon>Fungi incertae sedis</taxon>
        <taxon>Mucoromycota</taxon>
        <taxon>Mortierellomycotina</taxon>
        <taxon>Mortierellomycetes</taxon>
        <taxon>Mortierellales</taxon>
        <taxon>Mortierellaceae</taxon>
        <taxon>Lobosporangium</taxon>
    </lineage>
</organism>
<feature type="compositionally biased region" description="Polar residues" evidence="2">
    <location>
        <begin position="113"/>
        <end position="122"/>
    </location>
</feature>
<accession>A0A1Y2GY53</accession>
<dbReference type="Proteomes" id="UP000193648">
    <property type="component" value="Unassembled WGS sequence"/>
</dbReference>
<keyword evidence="4" id="KW-1185">Reference proteome</keyword>
<feature type="compositionally biased region" description="Polar residues" evidence="2">
    <location>
        <begin position="35"/>
        <end position="53"/>
    </location>
</feature>
<feature type="compositionally biased region" description="Polar residues" evidence="2">
    <location>
        <begin position="129"/>
        <end position="142"/>
    </location>
</feature>
<dbReference type="AlphaFoldDB" id="A0A1Y2GY53"/>
<protein>
    <submittedName>
        <fullName evidence="3">Uncharacterized protein</fullName>
    </submittedName>
</protein>
<dbReference type="GeneID" id="33568157"/>
<feature type="compositionally biased region" description="Polar residues" evidence="2">
    <location>
        <begin position="179"/>
        <end position="194"/>
    </location>
</feature>
<sequence length="599" mass="64581">MGQKSIAAPAHAHTSSVSVAVKLEVEPTEMSIDKVQSQGFQSLNAKSTRTEAVSSSSSAPHGHGPIVPSPSISVLHQQKPVGMPPSPLMLQGPKDTTIPSLHSKPQGGEPTSVLPSGSTSQGRDILKTPTGSMPQNQGSMPASSSSSVSKVGYAVACSSLMLQGHGSTTTPSPAAAQARETNVSKPTTSSTSVMATMPTPHKFSDLPSIISTQGEQLPIIKPSQPKRNAIQKVEDATSNTIFQNPSDKIDPQLIPAQPTSEATFGPLLQTKAESSAPEAAIASQGYCNEKGTGQGNMTDRPQASSTTHNADNAPRQGQSSLTSSLPVSPAEHTEPRAGLVHTGYGQVVDEQRNWLNKHRVSAVVSSEPNARMLVEQIQQVLSEVRTQEKLVEQNETLSRQMALLKDEIQDLKIKNGQQAQAMKEINLRRDAERDMLQASLQLELEKIQTLQETSLRRQAEEDLDLAKKEIQEQRIRNRESELERCRAEALTLVAKTREESRTAQLEVAKAREERAIALEKLARSEAEKQGLLRMILSMEAMGHSRMALSDQLGSTVIAPDCSEGSVMVQKYPYPDVSSLELEAASVNASNEGDRQAHHR</sequence>
<feature type="coiled-coil region" evidence="1">
    <location>
        <begin position="456"/>
        <end position="527"/>
    </location>
</feature>
<feature type="region of interest" description="Disordered" evidence="2">
    <location>
        <begin position="35"/>
        <end position="146"/>
    </location>
</feature>
<reference evidence="3 4" key="1">
    <citation type="submission" date="2016-07" db="EMBL/GenBank/DDBJ databases">
        <title>Pervasive Adenine N6-methylation of Active Genes in Fungi.</title>
        <authorList>
            <consortium name="DOE Joint Genome Institute"/>
            <person name="Mondo S.J."/>
            <person name="Dannebaum R.O."/>
            <person name="Kuo R.C."/>
            <person name="Labutti K."/>
            <person name="Haridas S."/>
            <person name="Kuo A."/>
            <person name="Salamov A."/>
            <person name="Ahrendt S.R."/>
            <person name="Lipzen A."/>
            <person name="Sullivan W."/>
            <person name="Andreopoulos W.B."/>
            <person name="Clum A."/>
            <person name="Lindquist E."/>
            <person name="Daum C."/>
            <person name="Ramamoorthy G.K."/>
            <person name="Gryganskyi A."/>
            <person name="Culley D."/>
            <person name="Magnuson J.K."/>
            <person name="James T.Y."/>
            <person name="O'Malley M.A."/>
            <person name="Stajich J.E."/>
            <person name="Spatafora J.W."/>
            <person name="Visel A."/>
            <person name="Grigoriev I.V."/>
        </authorList>
    </citation>
    <scope>NUCLEOTIDE SEQUENCE [LARGE SCALE GENOMIC DNA]</scope>
    <source>
        <strain evidence="3 4">NRRL 3116</strain>
    </source>
</reference>
<comment type="caution">
    <text evidence="3">The sequence shown here is derived from an EMBL/GenBank/DDBJ whole genome shotgun (WGS) entry which is preliminary data.</text>
</comment>
<evidence type="ECO:0000256" key="1">
    <source>
        <dbReference type="SAM" id="Coils"/>
    </source>
</evidence>
<name>A0A1Y2GY53_9FUNG</name>
<feature type="region of interest" description="Disordered" evidence="2">
    <location>
        <begin position="165"/>
        <end position="205"/>
    </location>
</feature>
<gene>
    <name evidence="3" type="ORF">BCR41DRAFT_367607</name>
</gene>
<proteinExistence type="predicted"/>